<name>A0A7W9KMT8_9PSEU</name>
<dbReference type="GO" id="GO:0016616">
    <property type="term" value="F:oxidoreductase activity, acting on the CH-OH group of donors, NAD or NADP as acceptor"/>
    <property type="evidence" value="ECO:0007669"/>
    <property type="project" value="InterPro"/>
</dbReference>
<dbReference type="Pfam" id="PF00106">
    <property type="entry name" value="adh_short"/>
    <property type="match status" value="1"/>
</dbReference>
<dbReference type="PANTHER" id="PTHR43490">
    <property type="entry name" value="(+)-NEOMENTHOL DEHYDROGENASE"/>
    <property type="match status" value="1"/>
</dbReference>
<evidence type="ECO:0000256" key="3">
    <source>
        <dbReference type="ARBA" id="ARBA00023002"/>
    </source>
</evidence>
<dbReference type="CDD" id="cd05324">
    <property type="entry name" value="carb_red_PTCR-like_SDR_c"/>
    <property type="match status" value="1"/>
</dbReference>
<keyword evidence="2" id="KW-0521">NADP</keyword>
<keyword evidence="6" id="KW-1185">Reference proteome</keyword>
<sequence length="241" mass="25256">MTRNGRVALVTGANKGIGREIARGLGQVGFTVLASARDRRRGAQTVAELADDGLDVRFLQLDVTEEPSVFAAADRVEAEFGRLDVLVNNAGIANELGVAPSLTVVDDMRRVYETNVFGVVAVTNAMLPLLRKSEAARIVNVSSRLGSISQQAAPNTELGLFMAYASSKAALNAITVHYARELADTPIKVNACAPGFCATDLNGNLGTRTPAQGAKIAVELAVLAADGPTGGFFDENGPVSW</sequence>
<dbReference type="RefSeq" id="WP_184867146.1">
    <property type="nucleotide sequence ID" value="NZ_BAAAWY010000015.1"/>
</dbReference>
<dbReference type="SUPFAM" id="SSF51735">
    <property type="entry name" value="NAD(P)-binding Rossmann-fold domains"/>
    <property type="match status" value="1"/>
</dbReference>
<dbReference type="Proteomes" id="UP000585638">
    <property type="component" value="Unassembled WGS sequence"/>
</dbReference>
<comment type="similarity">
    <text evidence="1 4">Belongs to the short-chain dehydrogenases/reductases (SDR) family.</text>
</comment>
<accession>A0A7W9KMT8</accession>
<evidence type="ECO:0000256" key="2">
    <source>
        <dbReference type="ARBA" id="ARBA00022857"/>
    </source>
</evidence>
<comment type="caution">
    <text evidence="5">The sequence shown here is derived from an EMBL/GenBank/DDBJ whole genome shotgun (WGS) entry which is preliminary data.</text>
</comment>
<evidence type="ECO:0000313" key="5">
    <source>
        <dbReference type="EMBL" id="MBB5895347.1"/>
    </source>
</evidence>
<dbReference type="InterPro" id="IPR036291">
    <property type="entry name" value="NAD(P)-bd_dom_sf"/>
</dbReference>
<reference evidence="5 6" key="1">
    <citation type="submission" date="2020-08" db="EMBL/GenBank/DDBJ databases">
        <title>Sequencing the genomes of 1000 actinobacteria strains.</title>
        <authorList>
            <person name="Klenk H.-P."/>
        </authorList>
    </citation>
    <scope>NUCLEOTIDE SEQUENCE [LARGE SCALE GENOMIC DNA]</scope>
    <source>
        <strain evidence="5 6">DSM 43851</strain>
    </source>
</reference>
<keyword evidence="3" id="KW-0560">Oxidoreductase</keyword>
<dbReference type="EMBL" id="JACHIR010000001">
    <property type="protein sequence ID" value="MBB5895347.1"/>
    <property type="molecule type" value="Genomic_DNA"/>
</dbReference>
<evidence type="ECO:0000313" key="6">
    <source>
        <dbReference type="Proteomes" id="UP000585638"/>
    </source>
</evidence>
<dbReference type="Gene3D" id="3.40.50.720">
    <property type="entry name" value="NAD(P)-binding Rossmann-like Domain"/>
    <property type="match status" value="1"/>
</dbReference>
<evidence type="ECO:0000256" key="1">
    <source>
        <dbReference type="ARBA" id="ARBA00006484"/>
    </source>
</evidence>
<dbReference type="PANTHER" id="PTHR43490:SF99">
    <property type="entry name" value="SHORT-CHAIN DEHYDROGENASE_REDUCTASE"/>
    <property type="match status" value="1"/>
</dbReference>
<proteinExistence type="inferred from homology"/>
<dbReference type="PRINTS" id="PR00080">
    <property type="entry name" value="SDRFAMILY"/>
</dbReference>
<protein>
    <submittedName>
        <fullName evidence="5">NAD(P)-dependent dehydrogenase (Short-subunit alcohol dehydrogenase family)</fullName>
    </submittedName>
</protein>
<organism evidence="5 6">
    <name type="scientific">Kutzneria kofuensis</name>
    <dbReference type="NCBI Taxonomy" id="103725"/>
    <lineage>
        <taxon>Bacteria</taxon>
        <taxon>Bacillati</taxon>
        <taxon>Actinomycetota</taxon>
        <taxon>Actinomycetes</taxon>
        <taxon>Pseudonocardiales</taxon>
        <taxon>Pseudonocardiaceae</taxon>
        <taxon>Kutzneria</taxon>
    </lineage>
</organism>
<gene>
    <name evidence="5" type="ORF">BJ998_006543</name>
</gene>
<dbReference type="AlphaFoldDB" id="A0A7W9KMT8"/>
<dbReference type="PRINTS" id="PR00081">
    <property type="entry name" value="GDHRDH"/>
</dbReference>
<dbReference type="InterPro" id="IPR002347">
    <property type="entry name" value="SDR_fam"/>
</dbReference>
<dbReference type="InterPro" id="IPR045313">
    <property type="entry name" value="CBR1-like"/>
</dbReference>
<evidence type="ECO:0000256" key="4">
    <source>
        <dbReference type="RuleBase" id="RU000363"/>
    </source>
</evidence>